<feature type="transmembrane region" description="Helical" evidence="1">
    <location>
        <begin position="48"/>
        <end position="71"/>
    </location>
</feature>
<reference evidence="3 4" key="1">
    <citation type="submission" date="2016-12" db="EMBL/GenBank/DDBJ databases">
        <title>The whole genome sequencing and assembly of Bacillus cohnii DSM 6307T strain.</title>
        <authorList>
            <person name="Lee Y.-J."/>
            <person name="Yi H."/>
            <person name="Bahn Y.-S."/>
            <person name="Kim J.F."/>
            <person name="Lee D.-W."/>
        </authorList>
    </citation>
    <scope>NUCLEOTIDE SEQUENCE [LARGE SCALE GENOMIC DNA]</scope>
    <source>
        <strain evidence="3 4">DSM 6307</strain>
    </source>
</reference>
<evidence type="ECO:0000313" key="3">
    <source>
        <dbReference type="EMBL" id="AST92166.1"/>
    </source>
</evidence>
<dbReference type="KEGG" id="bcoh:BC6307_13165"/>
<evidence type="ECO:0000256" key="1">
    <source>
        <dbReference type="SAM" id="Phobius"/>
    </source>
</evidence>
<feature type="transmembrane region" description="Helical" evidence="1">
    <location>
        <begin position="9"/>
        <end position="28"/>
    </location>
</feature>
<dbReference type="AlphaFoldDB" id="A0A223KRW2"/>
<dbReference type="RefSeq" id="WP_066420997.1">
    <property type="nucleotide sequence ID" value="NZ_CP018866.1"/>
</dbReference>
<dbReference type="InterPro" id="IPR011642">
    <property type="entry name" value="Gate_dom"/>
</dbReference>
<feature type="transmembrane region" description="Helical" evidence="1">
    <location>
        <begin position="78"/>
        <end position="97"/>
    </location>
</feature>
<keyword evidence="1" id="KW-1133">Transmembrane helix</keyword>
<gene>
    <name evidence="3" type="ORF">BC6307_13165</name>
</gene>
<dbReference type="EMBL" id="CP018866">
    <property type="protein sequence ID" value="AST92166.1"/>
    <property type="molecule type" value="Genomic_DNA"/>
</dbReference>
<name>A0A223KRW2_9BACI</name>
<feature type="transmembrane region" description="Helical" evidence="1">
    <location>
        <begin position="327"/>
        <end position="345"/>
    </location>
</feature>
<protein>
    <submittedName>
        <fullName evidence="3">Sporulation integral membrane protein YlbJ</fullName>
    </submittedName>
</protein>
<feature type="domain" description="Nucleoside transporter/FeoB GTPase Gate" evidence="2">
    <location>
        <begin position="221"/>
        <end position="317"/>
    </location>
</feature>
<feature type="domain" description="Nucleoside transporter/FeoB GTPase Gate" evidence="2">
    <location>
        <begin position="43"/>
        <end position="141"/>
    </location>
</feature>
<proteinExistence type="predicted"/>
<feature type="transmembrane region" description="Helical" evidence="1">
    <location>
        <begin position="294"/>
        <end position="315"/>
    </location>
</feature>
<keyword evidence="1" id="KW-0812">Transmembrane</keyword>
<accession>A0A223KRW2</accession>
<dbReference type="NCBIfam" id="TIGR02871">
    <property type="entry name" value="spore_ylbJ"/>
    <property type="match status" value="1"/>
</dbReference>
<dbReference type="Pfam" id="PF07670">
    <property type="entry name" value="Gate"/>
    <property type="match status" value="2"/>
</dbReference>
<feature type="transmembrane region" description="Helical" evidence="1">
    <location>
        <begin position="209"/>
        <end position="231"/>
    </location>
</feature>
<keyword evidence="1" id="KW-0472">Membrane</keyword>
<dbReference type="Proteomes" id="UP000215224">
    <property type="component" value="Chromosome"/>
</dbReference>
<keyword evidence="4" id="KW-1185">Reference proteome</keyword>
<dbReference type="STRING" id="1314751.GCA_001591425_04607"/>
<organism evidence="3 4">
    <name type="scientific">Sutcliffiella cohnii</name>
    <dbReference type="NCBI Taxonomy" id="33932"/>
    <lineage>
        <taxon>Bacteria</taxon>
        <taxon>Bacillati</taxon>
        <taxon>Bacillota</taxon>
        <taxon>Bacilli</taxon>
        <taxon>Bacillales</taxon>
        <taxon>Bacillaceae</taxon>
        <taxon>Sutcliffiella</taxon>
    </lineage>
</organism>
<feature type="transmembrane region" description="Helical" evidence="1">
    <location>
        <begin position="381"/>
        <end position="401"/>
    </location>
</feature>
<dbReference type="InterPro" id="IPR014226">
    <property type="entry name" value="Spore_IM_YlbJ"/>
</dbReference>
<evidence type="ECO:0000313" key="4">
    <source>
        <dbReference type="Proteomes" id="UP000215224"/>
    </source>
</evidence>
<feature type="transmembrane region" description="Helical" evidence="1">
    <location>
        <begin position="131"/>
        <end position="157"/>
    </location>
</feature>
<sequence>MNGSKFKTFIFASIITFFTISLIIYPQAALEASLRGLKMWWEVVFPSLLPFFIVSELLIGFGVVAFIGVLFEPLMRPIFKVPGVGGFVLAMGMASGYPSGAKLTARLRQEEQISAIEAERLVSFTNSSNPLFIFGAIAVGFFHNPKIGILLALAHYLGNITVGVIMRFHEYSHPVDENKNNTSKKLTFGHAFDALHETRVKNSKPLGKMLGDAVSSSVQTLLMIGGFIIIFSVLNNILALVQITSIIATFVTIFLALLSFSTDLSIPLISGFFEITLGAKLTSEVTTATLKEQVILTSFFLAFCGLSVHAQVASILAETDIRFKPFFFARIIHAFIAGIYAYLLWSPLNEKLGGFEQTSGESPVFAPLKDLTWIEKVYETITVYGPFITLLFLWIYTWILYRNWRPNLK</sequence>
<evidence type="ECO:0000259" key="2">
    <source>
        <dbReference type="Pfam" id="PF07670"/>
    </source>
</evidence>